<dbReference type="AlphaFoldDB" id="A0A2M8KPM6"/>
<feature type="region of interest" description="Disordered" evidence="1">
    <location>
        <begin position="1"/>
        <end position="28"/>
    </location>
</feature>
<organism evidence="2 3">
    <name type="scientific">Candidatus Roizmanbacteria bacterium CG10_big_fil_rev_8_21_14_0_10_39_12</name>
    <dbReference type="NCBI Taxonomy" id="1974852"/>
    <lineage>
        <taxon>Bacteria</taxon>
        <taxon>Candidatus Roizmaniibacteriota</taxon>
    </lineage>
</organism>
<reference evidence="3" key="1">
    <citation type="submission" date="2017-09" db="EMBL/GenBank/DDBJ databases">
        <title>Depth-based differentiation of microbial function through sediment-hosted aquifers and enrichment of novel symbionts in the deep terrestrial subsurface.</title>
        <authorList>
            <person name="Probst A.J."/>
            <person name="Ladd B."/>
            <person name="Jarett J.K."/>
            <person name="Geller-Mcgrath D.E."/>
            <person name="Sieber C.M.K."/>
            <person name="Emerson J.B."/>
            <person name="Anantharaman K."/>
            <person name="Thomas B.C."/>
            <person name="Malmstrom R."/>
            <person name="Stieglmeier M."/>
            <person name="Klingl A."/>
            <person name="Woyke T."/>
            <person name="Ryan C.M."/>
            <person name="Banfield J.F."/>
        </authorList>
    </citation>
    <scope>NUCLEOTIDE SEQUENCE [LARGE SCALE GENOMIC DNA]</scope>
</reference>
<protein>
    <submittedName>
        <fullName evidence="2">Uncharacterized protein</fullName>
    </submittedName>
</protein>
<comment type="caution">
    <text evidence="2">The sequence shown here is derived from an EMBL/GenBank/DDBJ whole genome shotgun (WGS) entry which is preliminary data.</text>
</comment>
<proteinExistence type="predicted"/>
<evidence type="ECO:0000313" key="3">
    <source>
        <dbReference type="Proteomes" id="UP000230222"/>
    </source>
</evidence>
<evidence type="ECO:0000313" key="2">
    <source>
        <dbReference type="EMBL" id="PJE61859.1"/>
    </source>
</evidence>
<evidence type="ECO:0000256" key="1">
    <source>
        <dbReference type="SAM" id="MobiDB-lite"/>
    </source>
</evidence>
<sequence length="404" mass="45211">MSQISEMQGRTNGQMRSEQSTLFEGAPGKDGLGIIELLNPEGAQMTEEQQVAGREFLRNGYGRIVVPARNEYQYGEIDSPFASVLRYAKSLTNPSSILVIDADSIDGTGKYAESQGIHTIRQGDIEQYFRMDNILQDFGIDRLPRGKGRTVLAFLAYDKIYRTMFAGGADFNIFSDADISNPDVFKHPEWLAWVLSQAKPGQEYAEVCAAQHGRNNQEVMGTLTALQNNSPVTKFYHSLVRGRIWPLTGQYARRRDIMTALPNALGYGTEILYDLAICDLATGSGFSRAQVEIPDRCRDGENTPTKEAAMMAGISAMLMTIDLYAFQEGHFLTSMPPYVYQNINRHLARIEEDFMVPAIQEMPGPNNMIPARLDRILPPVDYLVEQGYIDTDGLARYVRSIYPN</sequence>
<gene>
    <name evidence="2" type="ORF">COU87_02375</name>
</gene>
<name>A0A2M8KPM6_9BACT</name>
<feature type="compositionally biased region" description="Polar residues" evidence="1">
    <location>
        <begin position="1"/>
        <end position="22"/>
    </location>
</feature>
<dbReference type="Proteomes" id="UP000230222">
    <property type="component" value="Unassembled WGS sequence"/>
</dbReference>
<dbReference type="Gene3D" id="3.90.550.10">
    <property type="entry name" value="Spore Coat Polysaccharide Biosynthesis Protein SpsA, Chain A"/>
    <property type="match status" value="1"/>
</dbReference>
<dbReference type="EMBL" id="PFEC01000043">
    <property type="protein sequence ID" value="PJE61859.1"/>
    <property type="molecule type" value="Genomic_DNA"/>
</dbReference>
<accession>A0A2M8KPM6</accession>
<dbReference type="SUPFAM" id="SSF53448">
    <property type="entry name" value="Nucleotide-diphospho-sugar transferases"/>
    <property type="match status" value="1"/>
</dbReference>
<dbReference type="InterPro" id="IPR029044">
    <property type="entry name" value="Nucleotide-diphossugar_trans"/>
</dbReference>